<dbReference type="Pfam" id="PF10021">
    <property type="entry name" value="PARG_cat_microb"/>
    <property type="match status" value="1"/>
</dbReference>
<keyword evidence="3" id="KW-1185">Reference proteome</keyword>
<feature type="domain" description="Macro" evidence="1">
    <location>
        <begin position="72"/>
        <end position="291"/>
    </location>
</feature>
<dbReference type="NCBIfam" id="TIGR02452">
    <property type="entry name" value="TIGR02452 family protein"/>
    <property type="match status" value="1"/>
</dbReference>
<dbReference type="InterPro" id="IPR012664">
    <property type="entry name" value="CHP02452"/>
</dbReference>
<proteinExistence type="predicted"/>
<dbReference type="PANTHER" id="PTHR35596">
    <property type="entry name" value="DUF2263 DOMAIN-CONTAINING PROTEIN"/>
    <property type="match status" value="1"/>
</dbReference>
<dbReference type="SUPFAM" id="SSF52949">
    <property type="entry name" value="Macro domain-like"/>
    <property type="match status" value="1"/>
</dbReference>
<dbReference type="InterPro" id="IPR043472">
    <property type="entry name" value="Macro_dom-like"/>
</dbReference>
<dbReference type="AlphaFoldDB" id="A0A6N7IYQ6"/>
<evidence type="ECO:0000259" key="1">
    <source>
        <dbReference type="PROSITE" id="PS51154"/>
    </source>
</evidence>
<evidence type="ECO:0000313" key="2">
    <source>
        <dbReference type="EMBL" id="MQN00902.1"/>
    </source>
</evidence>
<dbReference type="InterPro" id="IPR019261">
    <property type="entry name" value="PARG_cat_microbial"/>
</dbReference>
<gene>
    <name evidence="2" type="ORF">FRC54_02770</name>
</gene>
<dbReference type="EMBL" id="VOGC01000002">
    <property type="protein sequence ID" value="MQN00902.1"/>
    <property type="molecule type" value="Genomic_DNA"/>
</dbReference>
<comment type="caution">
    <text evidence="2">The sequence shown here is derived from an EMBL/GenBank/DDBJ whole genome shotgun (WGS) entry which is preliminary data.</text>
</comment>
<accession>A0A6N7IYQ6</accession>
<dbReference type="Gene3D" id="3.40.220.10">
    <property type="entry name" value="Leucine Aminopeptidase, subunit E, domain 1"/>
    <property type="match status" value="1"/>
</dbReference>
<dbReference type="PROSITE" id="PS51154">
    <property type="entry name" value="MACRO"/>
    <property type="match status" value="1"/>
</dbReference>
<protein>
    <submittedName>
        <fullName evidence="2">TIGR02452 family protein</fullName>
    </submittedName>
</protein>
<dbReference type="Proteomes" id="UP000460257">
    <property type="component" value="Unassembled WGS sequence"/>
</dbReference>
<name>A0A6N7IYQ6_9FIRM</name>
<dbReference type="PIRSF" id="PIRSF014899">
    <property type="entry name" value="UCP014899"/>
    <property type="match status" value="1"/>
</dbReference>
<dbReference type="PANTHER" id="PTHR35596:SF1">
    <property type="entry name" value="MICROBIAL-TYPE PARG CATALYTIC DOMAIN-CONTAINING PROTEIN"/>
    <property type="match status" value="1"/>
</dbReference>
<evidence type="ECO:0000313" key="3">
    <source>
        <dbReference type="Proteomes" id="UP000460257"/>
    </source>
</evidence>
<dbReference type="InterPro" id="IPR002589">
    <property type="entry name" value="Macro_dom"/>
</dbReference>
<sequence length="291" mass="32684">MKVPEHRAELGSIMNRRMLFVDICQENREIVKNNEYTYNESDGVKVHFDHSLQDHQRVEVYSPEKLKELVEKYQNPKQSIASEKIQVIDGDSFATPTDCVLNFANSRHPGGGYLSGASAQEEALCRQSTLYASIDSENAGTMYNSNMHVKDLDTDYLLLSPCVEVFRDCHMNLLEHPHTTAVISVAAPNLFGRARGVDISGLREYYRQRIRHILCVAVENGYHSVTLGAWGCGAFGNDPFEVADAFKDVLVNEGFGVYFDKVVFAIPDGRNGNYRAFCDVLSNILIQYVNA</sequence>
<reference evidence="2" key="1">
    <citation type="journal article" date="2020" name="Appl. Environ. Microbiol.">
        <title>Medium-Chain Fatty Acid Synthesis by 'Candidatus Weimeria bifida' gen. nov., sp. nov., and 'Candidatus Pseudoramibacter fermentans' sp. nov.</title>
        <authorList>
            <person name="Scarborough M.J."/>
            <person name="Myers K.S."/>
            <person name="Donohue T.J."/>
            <person name="Noguera D.R."/>
        </authorList>
    </citation>
    <scope>NUCLEOTIDE SEQUENCE</scope>
    <source>
        <strain evidence="2">LCO1.1</strain>
    </source>
</reference>
<organism evidence="2 3">
    <name type="scientific">Candidatus Weimeria bifida</name>
    <dbReference type="NCBI Taxonomy" id="2599074"/>
    <lineage>
        <taxon>Bacteria</taxon>
        <taxon>Bacillati</taxon>
        <taxon>Bacillota</taxon>
        <taxon>Clostridia</taxon>
        <taxon>Lachnospirales</taxon>
        <taxon>Lachnospiraceae</taxon>
        <taxon>Candidatus Weimeria</taxon>
    </lineage>
</organism>